<proteinExistence type="predicted"/>
<gene>
    <name evidence="1" type="ORF">SAMN05661086_02736</name>
</gene>
<keyword evidence="2" id="KW-1185">Reference proteome</keyword>
<accession>A0A1I6KUB9</accession>
<dbReference type="EMBL" id="FOYZ01000010">
    <property type="protein sequence ID" value="SFR94774.1"/>
    <property type="molecule type" value="Genomic_DNA"/>
</dbReference>
<name>A0A1I6KUB9_9FIRM</name>
<organism evidence="1 2">
    <name type="scientific">Anaeromicropila populeti</name>
    <dbReference type="NCBI Taxonomy" id="37658"/>
    <lineage>
        <taxon>Bacteria</taxon>
        <taxon>Bacillati</taxon>
        <taxon>Bacillota</taxon>
        <taxon>Clostridia</taxon>
        <taxon>Lachnospirales</taxon>
        <taxon>Lachnospiraceae</taxon>
        <taxon>Anaeromicropila</taxon>
    </lineage>
</organism>
<evidence type="ECO:0000313" key="2">
    <source>
        <dbReference type="Proteomes" id="UP000199659"/>
    </source>
</evidence>
<dbReference type="RefSeq" id="WP_092561662.1">
    <property type="nucleotide sequence ID" value="NZ_FOYZ01000010.1"/>
</dbReference>
<dbReference type="OrthoDB" id="1908741at2"/>
<evidence type="ECO:0000313" key="1">
    <source>
        <dbReference type="EMBL" id="SFR94774.1"/>
    </source>
</evidence>
<dbReference type="STRING" id="37658.SAMN05661086_02736"/>
<dbReference type="AlphaFoldDB" id="A0A1I6KUB9"/>
<dbReference type="Proteomes" id="UP000199659">
    <property type="component" value="Unassembled WGS sequence"/>
</dbReference>
<evidence type="ECO:0008006" key="3">
    <source>
        <dbReference type="Google" id="ProtNLM"/>
    </source>
</evidence>
<sequence length="120" mass="13635">MAYIQYLVFEKDKLPLPDSYDISLSSIEADSSGETEAGTTQRDVIRTGIVNISVSFSVTKIWLKKLTAYSKLAKIPVRYFDTGDLELKETEMYIDGFKAKLEKDTSYKGLWTVSFTLKEL</sequence>
<protein>
    <recommendedName>
        <fullName evidence="3">Phage tail tube protein</fullName>
    </recommendedName>
</protein>
<reference evidence="1 2" key="1">
    <citation type="submission" date="2016-10" db="EMBL/GenBank/DDBJ databases">
        <authorList>
            <person name="de Groot N.N."/>
        </authorList>
    </citation>
    <scope>NUCLEOTIDE SEQUENCE [LARGE SCALE GENOMIC DNA]</scope>
    <source>
        <strain evidence="1 2">743A</strain>
    </source>
</reference>